<accession>A0ACB9PN00</accession>
<sequence length="138" mass="15163">MVPEGVRLEAQTDYVGFVKSHRCIYNLERKAYEAAVRGPSPVESPLPVQFPLPDQRDPFSLKPGCISLLLPNLTAPDVDSSSSLSLAIAGARVAAAQFSKEDHSSQSTIEHSAPLKMNNDHEEEKKKNPITNDHEENL</sequence>
<protein>
    <submittedName>
        <fullName evidence="1">Uncharacterized protein</fullName>
    </submittedName>
</protein>
<reference evidence="1 2" key="1">
    <citation type="journal article" date="2022" name="DNA Res.">
        <title>Chromosomal-level genome assembly of the orchid tree Bauhinia variegata (Leguminosae; Cercidoideae) supports the allotetraploid origin hypothesis of Bauhinia.</title>
        <authorList>
            <person name="Zhong Y."/>
            <person name="Chen Y."/>
            <person name="Zheng D."/>
            <person name="Pang J."/>
            <person name="Liu Y."/>
            <person name="Luo S."/>
            <person name="Meng S."/>
            <person name="Qian L."/>
            <person name="Wei D."/>
            <person name="Dai S."/>
            <person name="Zhou R."/>
        </authorList>
    </citation>
    <scope>NUCLEOTIDE SEQUENCE [LARGE SCALE GENOMIC DNA]</scope>
    <source>
        <strain evidence="1">BV-YZ2020</strain>
    </source>
</reference>
<gene>
    <name evidence="1" type="ORF">L6164_010629</name>
</gene>
<proteinExistence type="predicted"/>
<keyword evidence="2" id="KW-1185">Reference proteome</keyword>
<dbReference type="EMBL" id="CM039429">
    <property type="protein sequence ID" value="KAI4350112.1"/>
    <property type="molecule type" value="Genomic_DNA"/>
</dbReference>
<name>A0ACB9PN00_BAUVA</name>
<dbReference type="Proteomes" id="UP000828941">
    <property type="component" value="Chromosome 4"/>
</dbReference>
<comment type="caution">
    <text evidence="1">The sequence shown here is derived from an EMBL/GenBank/DDBJ whole genome shotgun (WGS) entry which is preliminary data.</text>
</comment>
<evidence type="ECO:0000313" key="1">
    <source>
        <dbReference type="EMBL" id="KAI4350112.1"/>
    </source>
</evidence>
<organism evidence="1 2">
    <name type="scientific">Bauhinia variegata</name>
    <name type="common">Purple orchid tree</name>
    <name type="synonym">Phanera variegata</name>
    <dbReference type="NCBI Taxonomy" id="167791"/>
    <lineage>
        <taxon>Eukaryota</taxon>
        <taxon>Viridiplantae</taxon>
        <taxon>Streptophyta</taxon>
        <taxon>Embryophyta</taxon>
        <taxon>Tracheophyta</taxon>
        <taxon>Spermatophyta</taxon>
        <taxon>Magnoliopsida</taxon>
        <taxon>eudicotyledons</taxon>
        <taxon>Gunneridae</taxon>
        <taxon>Pentapetalae</taxon>
        <taxon>rosids</taxon>
        <taxon>fabids</taxon>
        <taxon>Fabales</taxon>
        <taxon>Fabaceae</taxon>
        <taxon>Cercidoideae</taxon>
        <taxon>Cercideae</taxon>
        <taxon>Bauhiniinae</taxon>
        <taxon>Bauhinia</taxon>
    </lineage>
</organism>
<evidence type="ECO:0000313" key="2">
    <source>
        <dbReference type="Proteomes" id="UP000828941"/>
    </source>
</evidence>